<proteinExistence type="predicted"/>
<evidence type="ECO:0000313" key="2">
    <source>
        <dbReference type="EMBL" id="PYF42183.1"/>
    </source>
</evidence>
<sequence length="173" mass="19797">MSNHKKWKNKKININNYQSFEIKKEKRTLSDSWKTALTSLFLIAIPSFILFLLIGKDGWIIPTTKNFARWELLLPVAILIATLQTLVACLLIFKFKALKRNSLIFLVPFAIAMSSFVVSSGAESWIYRVLPAVGLALLALPILLVIKKIEKNIDNKKRIELEKLEKEQKSLLD</sequence>
<gene>
    <name evidence="2" type="ORF">BCF88_1177</name>
</gene>
<dbReference type="EMBL" id="QKLP01000017">
    <property type="protein sequence ID" value="PYF42183.1"/>
    <property type="molecule type" value="Genomic_DNA"/>
</dbReference>
<evidence type="ECO:0000256" key="1">
    <source>
        <dbReference type="SAM" id="Phobius"/>
    </source>
</evidence>
<organism evidence="2 3">
    <name type="scientific">Metamycoplasma alkalescens</name>
    <dbReference type="NCBI Taxonomy" id="45363"/>
    <lineage>
        <taxon>Bacteria</taxon>
        <taxon>Bacillati</taxon>
        <taxon>Mycoplasmatota</taxon>
        <taxon>Mycoplasmoidales</taxon>
        <taxon>Metamycoplasmataceae</taxon>
        <taxon>Metamycoplasma</taxon>
    </lineage>
</organism>
<reference evidence="2 3" key="1">
    <citation type="submission" date="2018-06" db="EMBL/GenBank/DDBJ databases">
        <title>Genomic Encyclopedia of Archaeal and Bacterial Type Strains, Phase II (KMG-II): from individual species to whole genera.</title>
        <authorList>
            <person name="Goeker M."/>
        </authorList>
    </citation>
    <scope>NUCLEOTIDE SEQUENCE [LARGE SCALE GENOMIC DNA]</scope>
    <source>
        <strain evidence="2 3">ATCC 29103</strain>
    </source>
</reference>
<accession>A0A318U5H7</accession>
<comment type="caution">
    <text evidence="2">The sequence shown here is derived from an EMBL/GenBank/DDBJ whole genome shotgun (WGS) entry which is preliminary data.</text>
</comment>
<keyword evidence="1" id="KW-0472">Membrane</keyword>
<feature type="transmembrane region" description="Helical" evidence="1">
    <location>
        <begin position="125"/>
        <end position="146"/>
    </location>
</feature>
<keyword evidence="1" id="KW-0812">Transmembrane</keyword>
<feature type="transmembrane region" description="Helical" evidence="1">
    <location>
        <begin position="102"/>
        <end position="119"/>
    </location>
</feature>
<feature type="transmembrane region" description="Helical" evidence="1">
    <location>
        <begin position="33"/>
        <end position="54"/>
    </location>
</feature>
<dbReference type="AlphaFoldDB" id="A0A318U5H7"/>
<keyword evidence="1" id="KW-1133">Transmembrane helix</keyword>
<protein>
    <submittedName>
        <fullName evidence="2">Uncharacterized protein</fullName>
    </submittedName>
</protein>
<name>A0A318U5H7_9BACT</name>
<feature type="transmembrane region" description="Helical" evidence="1">
    <location>
        <begin position="74"/>
        <end position="93"/>
    </location>
</feature>
<dbReference type="Proteomes" id="UP000247715">
    <property type="component" value="Unassembled WGS sequence"/>
</dbReference>
<dbReference type="RefSeq" id="WP_002881559.1">
    <property type="nucleotide sequence ID" value="NZ_LS991949.1"/>
</dbReference>
<evidence type="ECO:0000313" key="3">
    <source>
        <dbReference type="Proteomes" id="UP000247715"/>
    </source>
</evidence>